<protein>
    <recommendedName>
        <fullName evidence="4">DUF3828 domain-containing protein</fullName>
    </recommendedName>
</protein>
<gene>
    <name evidence="2" type="ORF">GKD88_00455</name>
</gene>
<proteinExistence type="predicted"/>
<dbReference type="EMBL" id="WKPI01000001">
    <property type="protein sequence ID" value="MSC31599.1"/>
    <property type="molecule type" value="Genomic_DNA"/>
</dbReference>
<feature type="signal peptide" evidence="1">
    <location>
        <begin position="1"/>
        <end position="23"/>
    </location>
</feature>
<dbReference type="PROSITE" id="PS51257">
    <property type="entry name" value="PROKAR_LIPOPROTEIN"/>
    <property type="match status" value="1"/>
</dbReference>
<accession>A0ABW9QCC8</accession>
<evidence type="ECO:0000313" key="3">
    <source>
        <dbReference type="Proteomes" id="UP000480929"/>
    </source>
</evidence>
<evidence type="ECO:0008006" key="4">
    <source>
        <dbReference type="Google" id="ProtNLM"/>
    </source>
</evidence>
<organism evidence="2 3">
    <name type="scientific">Holdemania massiliensis</name>
    <dbReference type="NCBI Taxonomy" id="1468449"/>
    <lineage>
        <taxon>Bacteria</taxon>
        <taxon>Bacillati</taxon>
        <taxon>Bacillota</taxon>
        <taxon>Erysipelotrichia</taxon>
        <taxon>Erysipelotrichales</taxon>
        <taxon>Erysipelotrichaceae</taxon>
        <taxon>Holdemania</taxon>
    </lineage>
</organism>
<comment type="caution">
    <text evidence="2">The sequence shown here is derived from an EMBL/GenBank/DDBJ whole genome shotgun (WGS) entry which is preliminary data.</text>
</comment>
<sequence>MMRFIRWLSPVLAVLLFLTACQHQPKEIGLTAVSSAYQKQHAQHQNDPHFAEQNVEAAADLIKEVAKLRFFRAGEQLAQHLTPECRARMIEANQKQSGTDYGMSRLGTLETCEVLSLSDNDALVQIDCAYGDTPTSYILALRLASADETWLVDQMLMSDNPPKPRGRIESADQLVQAYQEAILAHDYTRLAYLYQIPWDPEGLLFWSTVEIADSEIITQKIQTDQACYQLKITVEDPGMSQLSKGTSNVWLWCRRIRQGEEIQSPGWTIEGLMSQQPPQSWWQE</sequence>
<keyword evidence="3" id="KW-1185">Reference proteome</keyword>
<dbReference type="Proteomes" id="UP000480929">
    <property type="component" value="Unassembled WGS sequence"/>
</dbReference>
<dbReference type="RefSeq" id="WP_154237504.1">
    <property type="nucleotide sequence ID" value="NZ_WKPI01000001.1"/>
</dbReference>
<feature type="chain" id="PRO_5045381514" description="DUF3828 domain-containing protein" evidence="1">
    <location>
        <begin position="24"/>
        <end position="284"/>
    </location>
</feature>
<evidence type="ECO:0000313" key="2">
    <source>
        <dbReference type="EMBL" id="MSC31599.1"/>
    </source>
</evidence>
<evidence type="ECO:0000256" key="1">
    <source>
        <dbReference type="SAM" id="SignalP"/>
    </source>
</evidence>
<keyword evidence="1" id="KW-0732">Signal</keyword>
<reference evidence="2 3" key="1">
    <citation type="journal article" date="2019" name="Nat. Med.">
        <title>A library of human gut bacterial isolates paired with longitudinal multiomics data enables mechanistic microbiome research.</title>
        <authorList>
            <person name="Poyet M."/>
            <person name="Groussin M."/>
            <person name="Gibbons S.M."/>
            <person name="Avila-Pacheco J."/>
            <person name="Jiang X."/>
            <person name="Kearney S.M."/>
            <person name="Perrotta A.R."/>
            <person name="Berdy B."/>
            <person name="Zhao S."/>
            <person name="Lieberman T.D."/>
            <person name="Swanson P.K."/>
            <person name="Smith M."/>
            <person name="Roesemann S."/>
            <person name="Alexander J.E."/>
            <person name="Rich S.A."/>
            <person name="Livny J."/>
            <person name="Vlamakis H."/>
            <person name="Clish C."/>
            <person name="Bullock K."/>
            <person name="Deik A."/>
            <person name="Scott J."/>
            <person name="Pierce K.A."/>
            <person name="Xavier R.J."/>
            <person name="Alm E.J."/>
        </authorList>
    </citation>
    <scope>NUCLEOTIDE SEQUENCE [LARGE SCALE GENOMIC DNA]</scope>
    <source>
        <strain evidence="2 3">BIOML-A5</strain>
    </source>
</reference>
<name>A0ABW9QCC8_9FIRM</name>